<dbReference type="PANTHER" id="PTHR34203">
    <property type="entry name" value="METHYLTRANSFERASE, FKBM FAMILY PROTEIN"/>
    <property type="match status" value="1"/>
</dbReference>
<keyword evidence="2" id="KW-1185">Reference proteome</keyword>
<dbReference type="Proteomes" id="UP000590740">
    <property type="component" value="Unassembled WGS sequence"/>
</dbReference>
<dbReference type="GO" id="GO:0008168">
    <property type="term" value="F:methyltransferase activity"/>
    <property type="evidence" value="ECO:0007669"/>
    <property type="project" value="UniProtKB-KW"/>
</dbReference>
<sequence length="262" mass="29279">MLFTRLGETLLHKLTFVVLGITSLWTVQRILRRIGPLPESLRQLRVWPRNIKGLSVCLDPTDISHIIIFKEIFVDKIYDLDGVPFVPDLIVDCGGHIGLFSLLARQRFPSVSAMVFEPNVANLHYLHSQVEDNKLDVNIVPAAVSNFDGEAQFHAGCSCSGGIQTNSNSPLNVDKVKVVNLCRLLSELRPKLLILKMDIEGGEEVLLPEILPLLPQKAAIFFETHDGDASWVKHSRNLQNAGFIVSQTSNRDRYCDGFALRV</sequence>
<dbReference type="GO" id="GO:0032259">
    <property type="term" value="P:methylation"/>
    <property type="evidence" value="ECO:0007669"/>
    <property type="project" value="UniProtKB-KW"/>
</dbReference>
<dbReference type="Gene3D" id="3.40.50.150">
    <property type="entry name" value="Vaccinia Virus protein VP39"/>
    <property type="match status" value="1"/>
</dbReference>
<dbReference type="RefSeq" id="WP_184337922.1">
    <property type="nucleotide sequence ID" value="NZ_JACHIG010000001.1"/>
</dbReference>
<dbReference type="InterPro" id="IPR052514">
    <property type="entry name" value="SAM-dependent_MTase"/>
</dbReference>
<name>A0A7W7Y7E0_9BACT</name>
<organism evidence="1 2">
    <name type="scientific">Prosthecobacter vanneervenii</name>
    <dbReference type="NCBI Taxonomy" id="48466"/>
    <lineage>
        <taxon>Bacteria</taxon>
        <taxon>Pseudomonadati</taxon>
        <taxon>Verrucomicrobiota</taxon>
        <taxon>Verrucomicrobiia</taxon>
        <taxon>Verrucomicrobiales</taxon>
        <taxon>Verrucomicrobiaceae</taxon>
        <taxon>Prosthecobacter</taxon>
    </lineage>
</organism>
<reference evidence="1 2" key="1">
    <citation type="submission" date="2020-08" db="EMBL/GenBank/DDBJ databases">
        <title>Genomic Encyclopedia of Type Strains, Phase IV (KMG-IV): sequencing the most valuable type-strain genomes for metagenomic binning, comparative biology and taxonomic classification.</title>
        <authorList>
            <person name="Goeker M."/>
        </authorList>
    </citation>
    <scope>NUCLEOTIDE SEQUENCE [LARGE SCALE GENOMIC DNA]</scope>
    <source>
        <strain evidence="1 2">DSM 12252</strain>
    </source>
</reference>
<evidence type="ECO:0000313" key="1">
    <source>
        <dbReference type="EMBL" id="MBB5030973.1"/>
    </source>
</evidence>
<accession>A0A7W7Y7E0</accession>
<dbReference type="NCBIfam" id="TIGR01444">
    <property type="entry name" value="fkbM_fam"/>
    <property type="match status" value="1"/>
</dbReference>
<dbReference type="EMBL" id="JACHIG010000001">
    <property type="protein sequence ID" value="MBB5030973.1"/>
    <property type="molecule type" value="Genomic_DNA"/>
</dbReference>
<evidence type="ECO:0000313" key="2">
    <source>
        <dbReference type="Proteomes" id="UP000590740"/>
    </source>
</evidence>
<dbReference type="SUPFAM" id="SSF53335">
    <property type="entry name" value="S-adenosyl-L-methionine-dependent methyltransferases"/>
    <property type="match status" value="1"/>
</dbReference>
<keyword evidence="1" id="KW-0808">Transferase</keyword>
<gene>
    <name evidence="1" type="ORF">HNQ65_000527</name>
</gene>
<dbReference type="InterPro" id="IPR006342">
    <property type="entry name" value="FkbM_mtfrase"/>
</dbReference>
<comment type="caution">
    <text evidence="1">The sequence shown here is derived from an EMBL/GenBank/DDBJ whole genome shotgun (WGS) entry which is preliminary data.</text>
</comment>
<protein>
    <submittedName>
        <fullName evidence="1">FkbM family methyltransferase</fullName>
    </submittedName>
</protein>
<keyword evidence="1" id="KW-0489">Methyltransferase</keyword>
<dbReference type="InterPro" id="IPR029063">
    <property type="entry name" value="SAM-dependent_MTases_sf"/>
</dbReference>
<proteinExistence type="predicted"/>
<dbReference type="PANTHER" id="PTHR34203:SF15">
    <property type="entry name" value="SLL1173 PROTEIN"/>
    <property type="match status" value="1"/>
</dbReference>
<dbReference type="AlphaFoldDB" id="A0A7W7Y7E0"/>